<dbReference type="Proteomes" id="UP000729290">
    <property type="component" value="Unassembled WGS sequence"/>
</dbReference>
<feature type="compositionally biased region" description="Basic and acidic residues" evidence="1">
    <location>
        <begin position="107"/>
        <end position="117"/>
    </location>
</feature>
<sequence>MNKRPTQRKQRSTTDLILFVAAIFLLFYIPWKEMNSFHHLLLFLYILCVMLRITNIRKVKMREMEMARKKAEREQAAAALTDSPPPEETEVPSSAPAEAVPVQEADASDKAEENNGL</sequence>
<dbReference type="EMBL" id="JACSNV010000005">
    <property type="protein sequence ID" value="MBM6877506.1"/>
    <property type="molecule type" value="Genomic_DNA"/>
</dbReference>
<keyword evidence="2" id="KW-0472">Membrane</keyword>
<reference evidence="3 4" key="1">
    <citation type="journal article" date="2021" name="Sci. Rep.">
        <title>The distribution of antibiotic resistance genes in chicken gut microbiota commensals.</title>
        <authorList>
            <person name="Juricova H."/>
            <person name="Matiasovicova J."/>
            <person name="Kubasova T."/>
            <person name="Cejkova D."/>
            <person name="Rychlik I."/>
        </authorList>
    </citation>
    <scope>NUCLEOTIDE SEQUENCE [LARGE SCALE GENOMIC DNA]</scope>
    <source>
        <strain evidence="3 4">An431b</strain>
    </source>
</reference>
<feature type="transmembrane region" description="Helical" evidence="2">
    <location>
        <begin position="12"/>
        <end position="31"/>
    </location>
</feature>
<feature type="transmembrane region" description="Helical" evidence="2">
    <location>
        <begin position="37"/>
        <end position="54"/>
    </location>
</feature>
<comment type="caution">
    <text evidence="3">The sequence shown here is derived from an EMBL/GenBank/DDBJ whole genome shotgun (WGS) entry which is preliminary data.</text>
</comment>
<organism evidence="3 4">
    <name type="scientific">Anaerotignum lactatifermentans</name>
    <dbReference type="NCBI Taxonomy" id="160404"/>
    <lineage>
        <taxon>Bacteria</taxon>
        <taxon>Bacillati</taxon>
        <taxon>Bacillota</taxon>
        <taxon>Clostridia</taxon>
        <taxon>Lachnospirales</taxon>
        <taxon>Anaerotignaceae</taxon>
        <taxon>Anaerotignum</taxon>
    </lineage>
</organism>
<accession>A0ABS2G7Q6</accession>
<feature type="region of interest" description="Disordered" evidence="1">
    <location>
        <begin position="68"/>
        <end position="117"/>
    </location>
</feature>
<evidence type="ECO:0000256" key="2">
    <source>
        <dbReference type="SAM" id="Phobius"/>
    </source>
</evidence>
<gene>
    <name evidence="3" type="ORF">H9X83_04970</name>
</gene>
<keyword evidence="2" id="KW-0812">Transmembrane</keyword>
<keyword evidence="4" id="KW-1185">Reference proteome</keyword>
<dbReference type="RefSeq" id="WP_205133465.1">
    <property type="nucleotide sequence ID" value="NZ_JACSNT010000006.1"/>
</dbReference>
<name>A0ABS2G7Q6_9FIRM</name>
<evidence type="ECO:0000313" key="3">
    <source>
        <dbReference type="EMBL" id="MBM6877506.1"/>
    </source>
</evidence>
<proteinExistence type="predicted"/>
<keyword evidence="2" id="KW-1133">Transmembrane helix</keyword>
<protein>
    <submittedName>
        <fullName evidence="3">Uncharacterized protein</fullName>
    </submittedName>
</protein>
<evidence type="ECO:0000313" key="4">
    <source>
        <dbReference type="Proteomes" id="UP000729290"/>
    </source>
</evidence>
<evidence type="ECO:0000256" key="1">
    <source>
        <dbReference type="SAM" id="MobiDB-lite"/>
    </source>
</evidence>